<feature type="transmembrane region" description="Helical" evidence="2">
    <location>
        <begin position="61"/>
        <end position="84"/>
    </location>
</feature>
<keyword evidence="2" id="KW-1133">Transmembrane helix</keyword>
<accession>A0A7W4ZB90</accession>
<name>A0A7W4ZB90_9GAMM</name>
<dbReference type="RefSeq" id="WP_183461166.1">
    <property type="nucleotide sequence ID" value="NZ_JACHWZ010000013.1"/>
</dbReference>
<sequence length="844" mass="97761">MKNAILMFFSQYRFFWRLQMLSQKFIFWIGAQKFRSRYFVGDKKDSLIGLRNLFQITQVQLVLALIFAIFLQVLNPVVIGFYKFTFFKIPNDSDYVTFLVTISGIGGVFIGLYYAAISTIAGSIYAKVPNNIRDLLAQERVGNVYMHFLSFVTYLGISLVSFRVLGFERIQLAIPVMLLAAGVGIIAFVKLGQRVFYLFDPTALSQHLFGQLSRFIKMVMAGSHRWNDAAFQRHANKLASSSLDTLETLADITKNEVHLHGAPFIALSENLIKFLLFYEKSKNQIPSNSQWYEQKYIHRDWYRTDDSRVSIAHQTGTTLQPDITNDKEWVEARVLGIIKQCLEINLKGERYNEVLELASYIDAYLKLLARSGKTSRAFEIIGELGESVLHIISPVSENEIVSNEVLEKLAIIERFASMPITIALACREHIEALDSRVVEKSLSKMIWRNDTDIYKHNFPSYCLPRLEWFKTRLDFEVSTEGRKITPIWYQKELLLQIETDIFVENTRTLINQGTSLYKLWISKTTGAKHPWLVGAVMSREWEFWHKVEDQMEIWPYKWSNLSDEKKIEGLPWSDFEPEKLEKDSKERQSELLRLMSAQNLMLAFLTRPEGFPDYAGQFLHTSGEVSFEALLNNDKDLLNNVFTMYLYGCIMRFDSLRPKSASMDWRAQQEFKIAAAPLLDLMELSGYAKIMSDYHNDDQIWQIVVDSWNKYFAERGEESPLPLLAGSIAFTKGAFELPHRGVLRTNWKMRISHRLADVSRNEVLSTHFIGYQTEIDHESALIRVFAREPHGSFHDGIDIFITFYLRTKQGADQLDFGQKRRDLQDSLDREERKTAKAEDEEDLE</sequence>
<gene>
    <name evidence="3" type="ORF">FHS09_002988</name>
</gene>
<evidence type="ECO:0000313" key="3">
    <source>
        <dbReference type="EMBL" id="MBB3062144.1"/>
    </source>
</evidence>
<dbReference type="EMBL" id="JACHWZ010000013">
    <property type="protein sequence ID" value="MBB3062144.1"/>
    <property type="molecule type" value="Genomic_DNA"/>
</dbReference>
<feature type="transmembrane region" description="Helical" evidence="2">
    <location>
        <begin position="96"/>
        <end position="125"/>
    </location>
</feature>
<comment type="caution">
    <text evidence="3">The sequence shown here is derived from an EMBL/GenBank/DDBJ whole genome shotgun (WGS) entry which is preliminary data.</text>
</comment>
<feature type="compositionally biased region" description="Basic and acidic residues" evidence="1">
    <location>
        <begin position="823"/>
        <end position="837"/>
    </location>
</feature>
<keyword evidence="2" id="KW-0812">Transmembrane</keyword>
<feature type="transmembrane region" description="Helical" evidence="2">
    <location>
        <begin position="172"/>
        <end position="191"/>
    </location>
</feature>
<dbReference type="AlphaFoldDB" id="A0A7W4ZB90"/>
<keyword evidence="2" id="KW-0472">Membrane</keyword>
<protein>
    <submittedName>
        <fullName evidence="3">Uncharacterized protein</fullName>
    </submittedName>
</protein>
<evidence type="ECO:0000313" key="4">
    <source>
        <dbReference type="Proteomes" id="UP000535937"/>
    </source>
</evidence>
<feature type="transmembrane region" description="Helical" evidence="2">
    <location>
        <begin position="145"/>
        <end position="165"/>
    </location>
</feature>
<proteinExistence type="predicted"/>
<evidence type="ECO:0000256" key="2">
    <source>
        <dbReference type="SAM" id="Phobius"/>
    </source>
</evidence>
<reference evidence="3 4" key="1">
    <citation type="submission" date="2020-08" db="EMBL/GenBank/DDBJ databases">
        <title>Genomic Encyclopedia of Type Strains, Phase III (KMG-III): the genomes of soil and plant-associated and newly described type strains.</title>
        <authorList>
            <person name="Whitman W."/>
        </authorList>
    </citation>
    <scope>NUCLEOTIDE SEQUENCE [LARGE SCALE GENOMIC DNA]</scope>
    <source>
        <strain evidence="3 4">CECT 8799</strain>
    </source>
</reference>
<organism evidence="3 4">
    <name type="scientific">Microbulbifer rhizosphaerae</name>
    <dbReference type="NCBI Taxonomy" id="1562603"/>
    <lineage>
        <taxon>Bacteria</taxon>
        <taxon>Pseudomonadati</taxon>
        <taxon>Pseudomonadota</taxon>
        <taxon>Gammaproteobacteria</taxon>
        <taxon>Cellvibrionales</taxon>
        <taxon>Microbulbiferaceae</taxon>
        <taxon>Microbulbifer</taxon>
    </lineage>
</organism>
<keyword evidence="4" id="KW-1185">Reference proteome</keyword>
<dbReference type="Proteomes" id="UP000535937">
    <property type="component" value="Unassembled WGS sequence"/>
</dbReference>
<feature type="region of interest" description="Disordered" evidence="1">
    <location>
        <begin position="823"/>
        <end position="844"/>
    </location>
</feature>
<evidence type="ECO:0000256" key="1">
    <source>
        <dbReference type="SAM" id="MobiDB-lite"/>
    </source>
</evidence>